<reference evidence="1" key="1">
    <citation type="journal article" date="2020" name="Phytopathology">
        <title>Genome sequence of the chestnut blight fungus Cryphonectria parasitica EP155: A fundamental resource for an archetypical invasive plant pathogen.</title>
        <authorList>
            <person name="Crouch J.A."/>
            <person name="Dawe A."/>
            <person name="Aerts A."/>
            <person name="Barry K."/>
            <person name="Churchill A.C.L."/>
            <person name="Grimwood J."/>
            <person name="Hillman B."/>
            <person name="Milgroom M.G."/>
            <person name="Pangilinan J."/>
            <person name="Smith M."/>
            <person name="Salamov A."/>
            <person name="Schmutz J."/>
            <person name="Yadav J."/>
            <person name="Grigoriev I.V."/>
            <person name="Nuss D."/>
        </authorList>
    </citation>
    <scope>NUCLEOTIDE SEQUENCE</scope>
    <source>
        <strain evidence="1">EP155</strain>
    </source>
</reference>
<evidence type="ECO:0000313" key="1">
    <source>
        <dbReference type="EMBL" id="KAF3766174.1"/>
    </source>
</evidence>
<dbReference type="Proteomes" id="UP000803844">
    <property type="component" value="Unassembled WGS sequence"/>
</dbReference>
<name>A0A9P5CP66_CRYP1</name>
<dbReference type="AlphaFoldDB" id="A0A9P5CP66"/>
<protein>
    <submittedName>
        <fullName evidence="1">Uncharacterized protein</fullName>
    </submittedName>
</protein>
<gene>
    <name evidence="1" type="ORF">M406DRAFT_232419</name>
</gene>
<dbReference type="RefSeq" id="XP_040777135.1">
    <property type="nucleotide sequence ID" value="XM_040915900.1"/>
</dbReference>
<proteinExistence type="predicted"/>
<evidence type="ECO:0000313" key="2">
    <source>
        <dbReference type="Proteomes" id="UP000803844"/>
    </source>
</evidence>
<feature type="non-terminal residue" evidence="1">
    <location>
        <position position="229"/>
    </location>
</feature>
<keyword evidence="2" id="KW-1185">Reference proteome</keyword>
<comment type="caution">
    <text evidence="1">The sequence shown here is derived from an EMBL/GenBank/DDBJ whole genome shotgun (WGS) entry which is preliminary data.</text>
</comment>
<dbReference type="GeneID" id="63833029"/>
<sequence>MAQTTTFGDLEKATCCLLQIIKDTPELDKNTKVAIAGDMAVQKYLPNSRQQFGAGQSIDLITNSGTSASLLRKKLLHHPMSPLTESSDRLLYYQTRSAGIEVRITPEMLCPFLPGAAKLVHEITPSPDQLPYISLNDLIVFKMDACGLRDSAQGKQQEARDAALLLEVATEHCALDLNQDQARVVDECLADILRHSAPDRQNKAWWQARLMGKCDPDARKEAKEVLSDM</sequence>
<dbReference type="OrthoDB" id="5421247at2759"/>
<organism evidence="1 2">
    <name type="scientific">Cryphonectria parasitica (strain ATCC 38755 / EP155)</name>
    <dbReference type="NCBI Taxonomy" id="660469"/>
    <lineage>
        <taxon>Eukaryota</taxon>
        <taxon>Fungi</taxon>
        <taxon>Dikarya</taxon>
        <taxon>Ascomycota</taxon>
        <taxon>Pezizomycotina</taxon>
        <taxon>Sordariomycetes</taxon>
        <taxon>Sordariomycetidae</taxon>
        <taxon>Diaporthales</taxon>
        <taxon>Cryphonectriaceae</taxon>
        <taxon>Cryphonectria-Endothia species complex</taxon>
        <taxon>Cryphonectria</taxon>
    </lineage>
</organism>
<accession>A0A9P5CP66</accession>
<dbReference type="EMBL" id="MU032347">
    <property type="protein sequence ID" value="KAF3766174.1"/>
    <property type="molecule type" value="Genomic_DNA"/>
</dbReference>